<dbReference type="InterPro" id="IPR008983">
    <property type="entry name" value="Tumour_necrosis_fac-like_dom"/>
</dbReference>
<dbReference type="SUPFAM" id="SSF49842">
    <property type="entry name" value="TNF-like"/>
    <property type="match status" value="1"/>
</dbReference>
<comment type="caution">
    <text evidence="1">The sequence shown here is derived from an EMBL/GenBank/DDBJ whole genome shotgun (WGS) entry which is preliminary data.</text>
</comment>
<gene>
    <name evidence="1" type="ORF">DS837_02905</name>
</gene>
<organism evidence="1 2">
    <name type="scientific">Azospirillum brasilense</name>
    <dbReference type="NCBI Taxonomy" id="192"/>
    <lineage>
        <taxon>Bacteria</taxon>
        <taxon>Pseudomonadati</taxon>
        <taxon>Pseudomonadota</taxon>
        <taxon>Alphaproteobacteria</taxon>
        <taxon>Rhodospirillales</taxon>
        <taxon>Azospirillaceae</taxon>
        <taxon>Azospirillum</taxon>
    </lineage>
</organism>
<sequence length="292" mass="30806">MPNRPSLHRHCFKEHPVSVQTFNPTDLPQSTANWAVAQRIVGPFAPHAQVSPDLTIALDPGYLLNGTTLTEVKAQVVGPFAPPSSGFRIDRVVVDRTTGAASVVAGTANSLTPPAIPTGKLPVARVFLESTADTITNGAIVDERALTDLSSDNAVVACRATLGGTDQTGVPSATSTKINFNTTDFNVGNGFDTTNHWFKPHSAGYYRVRGQIAFSANLGTSFLALLSKNGSSASRTVSSSGVTAMHTCAADEVFYLNGSTDKVEMYAIQNNGAPANINGQVEFTYLIAHRIG</sequence>
<reference evidence="1 2" key="1">
    <citation type="submission" date="2018-07" db="EMBL/GenBank/DDBJ databases">
        <title>Genome sequence of Roseomonas fauriae ATCC 49958.</title>
        <authorList>
            <person name="Sant'Anna F.H."/>
            <person name="Baldani J.I."/>
            <person name="Zilli J.E."/>
            <person name="Reis V.M."/>
            <person name="Hartmann A."/>
            <person name="Cruz L."/>
            <person name="de Souza E.M."/>
            <person name="de Oliveira Pedrosa F."/>
            <person name="Passaglia L.M.P."/>
        </authorList>
    </citation>
    <scope>NUCLEOTIDE SEQUENCE [LARGE SCALE GENOMIC DNA]</scope>
    <source>
        <strain evidence="1 2">ATCC 49958</strain>
    </source>
</reference>
<dbReference type="AlphaFoldDB" id="A0A6L3B7V0"/>
<evidence type="ECO:0000313" key="2">
    <source>
        <dbReference type="Proteomes" id="UP000476837"/>
    </source>
</evidence>
<dbReference type="Proteomes" id="UP000476837">
    <property type="component" value="Unassembled WGS sequence"/>
</dbReference>
<evidence type="ECO:0000313" key="1">
    <source>
        <dbReference type="EMBL" id="KAA0688681.1"/>
    </source>
</evidence>
<protein>
    <recommendedName>
        <fullName evidence="3">C1q domain-containing protein</fullName>
    </recommendedName>
</protein>
<accession>A0A6L3B7V0</accession>
<dbReference type="Gene3D" id="2.60.120.40">
    <property type="match status" value="1"/>
</dbReference>
<proteinExistence type="predicted"/>
<dbReference type="EMBL" id="QOKV01000001">
    <property type="protein sequence ID" value="KAA0688681.1"/>
    <property type="molecule type" value="Genomic_DNA"/>
</dbReference>
<name>A0A6L3B7V0_AZOBR</name>
<evidence type="ECO:0008006" key="3">
    <source>
        <dbReference type="Google" id="ProtNLM"/>
    </source>
</evidence>